<dbReference type="PANTHER" id="PTHR43072:SF23">
    <property type="entry name" value="UPF0039 PROTEIN C11D3.02C"/>
    <property type="match status" value="1"/>
</dbReference>
<dbReference type="PANTHER" id="PTHR43072">
    <property type="entry name" value="N-ACETYLTRANSFERASE"/>
    <property type="match status" value="1"/>
</dbReference>
<reference evidence="4 5" key="1">
    <citation type="submission" date="2019-05" db="EMBL/GenBank/DDBJ databases">
        <authorList>
            <person name="Pankratov T."/>
            <person name="Grouzdev D."/>
        </authorList>
    </citation>
    <scope>NUCLEOTIDE SEQUENCE [LARGE SCALE GENOMIC DNA]</scope>
    <source>
        <strain evidence="4 5">KEBCLARHB70R</strain>
    </source>
</reference>
<organism evidence="4 5">
    <name type="scientific">Lichenicoccus roseus</name>
    <dbReference type="NCBI Taxonomy" id="2683649"/>
    <lineage>
        <taxon>Bacteria</taxon>
        <taxon>Pseudomonadati</taxon>
        <taxon>Pseudomonadota</taxon>
        <taxon>Alphaproteobacteria</taxon>
        <taxon>Acetobacterales</taxon>
        <taxon>Acetobacteraceae</taxon>
        <taxon>Lichenicoccus</taxon>
    </lineage>
</organism>
<keyword evidence="5" id="KW-1185">Reference proteome</keyword>
<dbReference type="InterPro" id="IPR016181">
    <property type="entry name" value="Acyl_CoA_acyltransferase"/>
</dbReference>
<protein>
    <submittedName>
        <fullName evidence="4">N-acetyltransferase family protein</fullName>
    </submittedName>
</protein>
<proteinExistence type="predicted"/>
<evidence type="ECO:0000313" key="4">
    <source>
        <dbReference type="EMBL" id="TLU72395.1"/>
    </source>
</evidence>
<keyword evidence="1 4" id="KW-0808">Transferase</keyword>
<feature type="domain" description="N-acetyltransferase" evidence="3">
    <location>
        <begin position="1"/>
        <end position="163"/>
    </location>
</feature>
<dbReference type="OrthoDB" id="5459937at2"/>
<dbReference type="SUPFAM" id="SSF55729">
    <property type="entry name" value="Acyl-CoA N-acyltransferases (Nat)"/>
    <property type="match status" value="1"/>
</dbReference>
<accession>A0A5R9J439</accession>
<dbReference type="InterPro" id="IPR000182">
    <property type="entry name" value="GNAT_dom"/>
</dbReference>
<dbReference type="Pfam" id="PF00583">
    <property type="entry name" value="Acetyltransf_1"/>
    <property type="match status" value="1"/>
</dbReference>
<dbReference type="Proteomes" id="UP000305654">
    <property type="component" value="Unassembled WGS sequence"/>
</dbReference>
<dbReference type="PROSITE" id="PS51186">
    <property type="entry name" value="GNAT"/>
    <property type="match status" value="1"/>
</dbReference>
<name>A0A5R9J439_9PROT</name>
<dbReference type="CDD" id="cd04301">
    <property type="entry name" value="NAT_SF"/>
    <property type="match status" value="1"/>
</dbReference>
<sequence>MTVRPATEQDLPAILDIANDAIRNGTALWTLTPDDLASRRGWMRERVADGYPVLVAELSGRVAGYASYGRFRPHEGFLHTVEHSLYVHPEARGQRLGTALLAALLVDAEASGRHVMIGGIEAGNLASIALHERHGFTRGALLHQVGRKFGRWLDLLFMQKLIAAHPTDLDGAPRA</sequence>
<dbReference type="AlphaFoldDB" id="A0A5R9J439"/>
<gene>
    <name evidence="4" type="ORF">FE263_09980</name>
</gene>
<dbReference type="EMBL" id="VCDI01000003">
    <property type="protein sequence ID" value="TLU72395.1"/>
    <property type="molecule type" value="Genomic_DNA"/>
</dbReference>
<evidence type="ECO:0000313" key="5">
    <source>
        <dbReference type="Proteomes" id="UP000305654"/>
    </source>
</evidence>
<evidence type="ECO:0000256" key="1">
    <source>
        <dbReference type="ARBA" id="ARBA00022679"/>
    </source>
</evidence>
<evidence type="ECO:0000259" key="3">
    <source>
        <dbReference type="PROSITE" id="PS51186"/>
    </source>
</evidence>
<evidence type="ECO:0000256" key="2">
    <source>
        <dbReference type="ARBA" id="ARBA00023315"/>
    </source>
</evidence>
<dbReference type="RefSeq" id="WP_138325857.1">
    <property type="nucleotide sequence ID" value="NZ_VCDI01000003.1"/>
</dbReference>
<keyword evidence="2" id="KW-0012">Acyltransferase</keyword>
<comment type="caution">
    <text evidence="4">The sequence shown here is derived from an EMBL/GenBank/DDBJ whole genome shotgun (WGS) entry which is preliminary data.</text>
</comment>
<dbReference type="GO" id="GO:0016747">
    <property type="term" value="F:acyltransferase activity, transferring groups other than amino-acyl groups"/>
    <property type="evidence" value="ECO:0007669"/>
    <property type="project" value="InterPro"/>
</dbReference>
<dbReference type="Gene3D" id="3.40.630.30">
    <property type="match status" value="1"/>
</dbReference>